<dbReference type="InterPro" id="IPR025608">
    <property type="entry name" value="TcpE"/>
</dbReference>
<evidence type="ECO:0000256" key="1">
    <source>
        <dbReference type="SAM" id="Phobius"/>
    </source>
</evidence>
<dbReference type="RefSeq" id="WP_036084490.1">
    <property type="nucleotide sequence ID" value="NZ_CBCSHQ010000001.1"/>
</dbReference>
<dbReference type="eggNOG" id="ENOG5032IPP">
    <property type="taxonomic scope" value="Bacteria"/>
</dbReference>
<keyword evidence="1" id="KW-0812">Transmembrane</keyword>
<keyword evidence="6" id="KW-1185">Reference proteome</keyword>
<organism evidence="2 6">
    <name type="scientific">Listeria booriae</name>
    <dbReference type="NCBI Taxonomy" id="1552123"/>
    <lineage>
        <taxon>Bacteria</taxon>
        <taxon>Bacillati</taxon>
        <taxon>Bacillota</taxon>
        <taxon>Bacilli</taxon>
        <taxon>Bacillales</taxon>
        <taxon>Listeriaceae</taxon>
        <taxon>Listeria</taxon>
    </lineage>
</organism>
<dbReference type="EMBL" id="JNFA01000011">
    <property type="protein sequence ID" value="KGL42695.1"/>
    <property type="molecule type" value="Genomic_DNA"/>
</dbReference>
<comment type="caution">
    <text evidence="2">The sequence shown here is derived from an EMBL/GenBank/DDBJ whole genome shotgun (WGS) entry which is preliminary data.</text>
</comment>
<protein>
    <submittedName>
        <fullName evidence="3">Conjugal transfer protein</fullName>
    </submittedName>
</protein>
<dbReference type="OrthoDB" id="2189559at2"/>
<evidence type="ECO:0000313" key="5">
    <source>
        <dbReference type="EMBL" id="MBC1616736.1"/>
    </source>
</evidence>
<accession>A0A099WF11</accession>
<dbReference type="Proteomes" id="UP000544413">
    <property type="component" value="Unassembled WGS sequence"/>
</dbReference>
<gene>
    <name evidence="2" type="ORF">EP57_04340</name>
    <name evidence="3" type="ORF">HB836_04700</name>
    <name evidence="5" type="ORF">HB904_11080</name>
    <name evidence="4" type="ORF">HB907_16205</name>
</gene>
<evidence type="ECO:0000313" key="7">
    <source>
        <dbReference type="Proteomes" id="UP000544413"/>
    </source>
</evidence>
<proteinExistence type="predicted"/>
<feature type="transmembrane region" description="Helical" evidence="1">
    <location>
        <begin position="60"/>
        <end position="81"/>
    </location>
</feature>
<sequence>MRMIFNYRKAMRQPKQIRHLYNDVSLPFAIELVPAINFILFAVLTFFVGYGIRRMGFPHAFSHTWFFFLVGIPLGLTFLIIKIKPDGKNIYLYLYDLSKYLCTVKWRKRTFCQDEPTDLLQEKKITFRTLVKVVEERHATKNADEGNQREFTVNEEGRRVRVLSYQKPVDTDAE</sequence>
<reference evidence="2 6" key="1">
    <citation type="submission" date="2014-05" db="EMBL/GenBank/DDBJ databases">
        <title>Novel Listeriaceae from food processing environments.</title>
        <authorList>
            <person name="den Bakker H.C."/>
        </authorList>
    </citation>
    <scope>NUCLEOTIDE SEQUENCE [LARGE SCALE GENOMIC DNA]</scope>
    <source>
        <strain evidence="2 6">FSL A5-0281</strain>
    </source>
</reference>
<evidence type="ECO:0000313" key="3">
    <source>
        <dbReference type="EMBL" id="MBC1400889.1"/>
    </source>
</evidence>
<evidence type="ECO:0000313" key="2">
    <source>
        <dbReference type="EMBL" id="KGL42695.1"/>
    </source>
</evidence>
<evidence type="ECO:0000313" key="6">
    <source>
        <dbReference type="Proteomes" id="UP000029844"/>
    </source>
</evidence>
<keyword evidence="1" id="KW-0472">Membrane</keyword>
<reference evidence="7 8" key="2">
    <citation type="submission" date="2020-03" db="EMBL/GenBank/DDBJ databases">
        <title>Soil Listeria distribution.</title>
        <authorList>
            <person name="Liao J."/>
            <person name="Wiedmann M."/>
        </authorList>
    </citation>
    <scope>NUCLEOTIDE SEQUENCE [LARGE SCALE GENOMIC DNA]</scope>
    <source>
        <strain evidence="5 8">FSL L7-1299</strain>
        <strain evidence="4 9">FSL L7-1427</strain>
        <strain evidence="3 7">FSL L7-1658</strain>
    </source>
</reference>
<evidence type="ECO:0000313" key="4">
    <source>
        <dbReference type="EMBL" id="MBC1566953.1"/>
    </source>
</evidence>
<evidence type="ECO:0000313" key="8">
    <source>
        <dbReference type="Proteomes" id="UP000574104"/>
    </source>
</evidence>
<feature type="transmembrane region" description="Helical" evidence="1">
    <location>
        <begin position="20"/>
        <end position="48"/>
    </location>
</feature>
<dbReference type="GeneID" id="58716638"/>
<evidence type="ECO:0000313" key="9">
    <source>
        <dbReference type="Proteomes" id="UP000586951"/>
    </source>
</evidence>
<dbReference type="AlphaFoldDB" id="A0A099WF11"/>
<dbReference type="EMBL" id="JAARRU010000007">
    <property type="protein sequence ID" value="MBC1566953.1"/>
    <property type="molecule type" value="Genomic_DNA"/>
</dbReference>
<keyword evidence="1" id="KW-1133">Transmembrane helix</keyword>
<dbReference type="EMBL" id="JAARSH010000006">
    <property type="protein sequence ID" value="MBC1616736.1"/>
    <property type="molecule type" value="Genomic_DNA"/>
</dbReference>
<dbReference type="Proteomes" id="UP000029844">
    <property type="component" value="Unassembled WGS sequence"/>
</dbReference>
<dbReference type="Proteomes" id="UP000586951">
    <property type="component" value="Unassembled WGS sequence"/>
</dbReference>
<dbReference type="STRING" id="1552123.EP57_04340"/>
<dbReference type="Pfam" id="PF12648">
    <property type="entry name" value="TcpE"/>
    <property type="match status" value="1"/>
</dbReference>
<name>A0A099WF11_9LIST</name>
<dbReference type="Proteomes" id="UP000574104">
    <property type="component" value="Unassembled WGS sequence"/>
</dbReference>
<dbReference type="EMBL" id="JAARPT010000002">
    <property type="protein sequence ID" value="MBC1400889.1"/>
    <property type="molecule type" value="Genomic_DNA"/>
</dbReference>